<evidence type="ECO:0000256" key="2">
    <source>
        <dbReference type="ARBA" id="ARBA00009665"/>
    </source>
</evidence>
<gene>
    <name evidence="10" type="ORF">K431DRAFT_300044</name>
</gene>
<evidence type="ECO:0000259" key="9">
    <source>
        <dbReference type="PROSITE" id="PS51382"/>
    </source>
</evidence>
<evidence type="ECO:0000256" key="4">
    <source>
        <dbReference type="ARBA" id="ARBA00022989"/>
    </source>
</evidence>
<organism evidence="10 11">
    <name type="scientific">Polychaeton citri CBS 116435</name>
    <dbReference type="NCBI Taxonomy" id="1314669"/>
    <lineage>
        <taxon>Eukaryota</taxon>
        <taxon>Fungi</taxon>
        <taxon>Dikarya</taxon>
        <taxon>Ascomycota</taxon>
        <taxon>Pezizomycotina</taxon>
        <taxon>Dothideomycetes</taxon>
        <taxon>Dothideomycetidae</taxon>
        <taxon>Capnodiales</taxon>
        <taxon>Capnodiaceae</taxon>
        <taxon>Polychaeton</taxon>
    </lineage>
</organism>
<feature type="transmembrane region" description="Helical" evidence="7">
    <location>
        <begin position="633"/>
        <end position="650"/>
    </location>
</feature>
<keyword evidence="4 7" id="KW-1133">Transmembrane helix</keyword>
<dbReference type="PROSITE" id="PS51380">
    <property type="entry name" value="EXS"/>
    <property type="match status" value="1"/>
</dbReference>
<evidence type="ECO:0000313" key="10">
    <source>
        <dbReference type="EMBL" id="KAF2725124.1"/>
    </source>
</evidence>
<accession>A0A9P4QEU2</accession>
<keyword evidence="5 7" id="KW-0472">Membrane</keyword>
<name>A0A9P4QEU2_9PEZI</name>
<dbReference type="GO" id="GO:0000822">
    <property type="term" value="F:inositol hexakisphosphate binding"/>
    <property type="evidence" value="ECO:0007669"/>
    <property type="project" value="TreeGrafter"/>
</dbReference>
<dbReference type="Pfam" id="PF03105">
    <property type="entry name" value="SPX"/>
    <property type="match status" value="1"/>
</dbReference>
<proteinExistence type="inferred from homology"/>
<feature type="domain" description="EXS" evidence="8">
    <location>
        <begin position="715"/>
        <end position="909"/>
    </location>
</feature>
<evidence type="ECO:0000313" key="11">
    <source>
        <dbReference type="Proteomes" id="UP000799441"/>
    </source>
</evidence>
<evidence type="ECO:0000256" key="6">
    <source>
        <dbReference type="SAM" id="MobiDB-lite"/>
    </source>
</evidence>
<dbReference type="Pfam" id="PF03124">
    <property type="entry name" value="EXS"/>
    <property type="match status" value="1"/>
</dbReference>
<dbReference type="PROSITE" id="PS51382">
    <property type="entry name" value="SPX"/>
    <property type="match status" value="1"/>
</dbReference>
<evidence type="ECO:0000256" key="3">
    <source>
        <dbReference type="ARBA" id="ARBA00022692"/>
    </source>
</evidence>
<evidence type="ECO:0000256" key="1">
    <source>
        <dbReference type="ARBA" id="ARBA00004141"/>
    </source>
</evidence>
<dbReference type="OrthoDB" id="9970435at2759"/>
<dbReference type="GO" id="GO:0016036">
    <property type="term" value="P:cellular response to phosphate starvation"/>
    <property type="evidence" value="ECO:0007669"/>
    <property type="project" value="TreeGrafter"/>
</dbReference>
<dbReference type="CDD" id="cd14475">
    <property type="entry name" value="SPX_SYG1_like"/>
    <property type="match status" value="1"/>
</dbReference>
<dbReference type="PANTHER" id="PTHR10783:SF103">
    <property type="entry name" value="SOLUTE CARRIER FAMILY 53 MEMBER 1"/>
    <property type="match status" value="1"/>
</dbReference>
<sequence>MKFGQQLNESAVPEWRAKYLDYKQGKKKLKAVARAIRNADKSPHPNRTPFAGTSARDGPVQDLIRRGRPGQDDGPDSEHTPRPEPNTRPIPVNERSPLREALDTQHQRPNQRMTRYGSIIGSPQGDSASDTLERVKSAGQSSRMSERVAPSLELPAPAMGPRLSPHHSLAGGDTSPTSPGDVIANLPPSDLESLPEATSAQKYAATAPHPERANTLNLQRSNSEHRVNTPRKPLLKRIFSLNDSTSAPIRQQDVALEAYQDLDAKQANFFAFMDKELKKIETFYVTKENDANERLSILREQLHIMRSRRLEEIQAAEQSKQDRHLSEATANGDKNGFLSASKLGATGNLASRHITSAVGRVDQAIGKIKTGQIGKTSKAMGQFGSPIARIMDPSRQDYSRRATSGGVSYREAKRKLKIALAEYYRGLELLKSYSMTNRTAFRKIMKKYDKTVNYAQPTNRFIAEKVNTAHFVNSDVVDSHIQAVEDLYARYFERGSRKIAVNKLRAKVNRADDFTGSIWRQGVMATAGIVFGIEGLVYGVESLYNPDDILRVHTSYLLQLYGGYFLLLALTALFVCDCRIFSRARVNYQFVFEFDTRHTLDWRQLSEMPAFACLLLGLVMWLNFSRFGGDTMYIYWPVVLIGISAVMLLLPPPDPYVKSRVWFLNSNWRMLLSGVYPVEFRDFFLGDMYCSQTYAFGNIEMFFCLYAKHWNNPPSCNSSHSRLFGFFQTLPGIIRALQCLRRYADTRNVFPHLVNFGKYSFTILVYVSLSLWRIDRNDGLMAVFIVFSIINSLYCITWDIFMDWSLGDAYAKNKFLRSTLAYKRHWWYYSAIFIDVVLRFNWIFYIIYRNDTQHSTIVSFFISFSEVIRRGIWVIFRVENEHCTNVGKFRASRDVSLPYSFHEDVSASPDSQRTEDRQAQGQEQGQQSEEGEDGFAASDDDRTSPSISHYASRTTGTDLERQSTRSTALRNRRASAAADTPVSRALKRVGSTVAAAHSQDYERRKKLDGTDDRGEDEEDEDDDDDQSSDEN</sequence>
<feature type="transmembrane region" description="Helical" evidence="7">
    <location>
        <begin position="826"/>
        <end position="848"/>
    </location>
</feature>
<dbReference type="GO" id="GO:0005794">
    <property type="term" value="C:Golgi apparatus"/>
    <property type="evidence" value="ECO:0007669"/>
    <property type="project" value="TreeGrafter"/>
</dbReference>
<evidence type="ECO:0000256" key="7">
    <source>
        <dbReference type="SAM" id="Phobius"/>
    </source>
</evidence>
<feature type="region of interest" description="Disordered" evidence="6">
    <location>
        <begin position="35"/>
        <end position="231"/>
    </location>
</feature>
<feature type="region of interest" description="Disordered" evidence="6">
    <location>
        <begin position="903"/>
        <end position="1031"/>
    </location>
</feature>
<dbReference type="GO" id="GO:0006817">
    <property type="term" value="P:phosphate ion transport"/>
    <property type="evidence" value="ECO:0007669"/>
    <property type="project" value="TreeGrafter"/>
</dbReference>
<keyword evidence="3 7" id="KW-0812">Transmembrane</keyword>
<feature type="domain" description="SPX" evidence="9">
    <location>
        <begin position="1"/>
        <end position="462"/>
    </location>
</feature>
<dbReference type="EMBL" id="MU003768">
    <property type="protein sequence ID" value="KAF2725124.1"/>
    <property type="molecule type" value="Genomic_DNA"/>
</dbReference>
<feature type="compositionally biased region" description="Basic and acidic residues" evidence="6">
    <location>
        <begin position="999"/>
        <end position="1012"/>
    </location>
</feature>
<feature type="compositionally biased region" description="Acidic residues" evidence="6">
    <location>
        <begin position="1013"/>
        <end position="1031"/>
    </location>
</feature>
<dbReference type="AlphaFoldDB" id="A0A9P4QEU2"/>
<evidence type="ECO:0000259" key="8">
    <source>
        <dbReference type="PROSITE" id="PS51380"/>
    </source>
</evidence>
<dbReference type="InterPro" id="IPR004342">
    <property type="entry name" value="EXS_C"/>
</dbReference>
<feature type="compositionally biased region" description="Basic and acidic residues" evidence="6">
    <location>
        <begin position="96"/>
        <end position="106"/>
    </location>
</feature>
<reference evidence="10" key="1">
    <citation type="journal article" date="2020" name="Stud. Mycol.">
        <title>101 Dothideomycetes genomes: a test case for predicting lifestyles and emergence of pathogens.</title>
        <authorList>
            <person name="Haridas S."/>
            <person name="Albert R."/>
            <person name="Binder M."/>
            <person name="Bloem J."/>
            <person name="Labutti K."/>
            <person name="Salamov A."/>
            <person name="Andreopoulos B."/>
            <person name="Baker S."/>
            <person name="Barry K."/>
            <person name="Bills G."/>
            <person name="Bluhm B."/>
            <person name="Cannon C."/>
            <person name="Castanera R."/>
            <person name="Culley D."/>
            <person name="Daum C."/>
            <person name="Ezra D."/>
            <person name="Gonzalez J."/>
            <person name="Henrissat B."/>
            <person name="Kuo A."/>
            <person name="Liang C."/>
            <person name="Lipzen A."/>
            <person name="Lutzoni F."/>
            <person name="Magnuson J."/>
            <person name="Mondo S."/>
            <person name="Nolan M."/>
            <person name="Ohm R."/>
            <person name="Pangilinan J."/>
            <person name="Park H.-J."/>
            <person name="Ramirez L."/>
            <person name="Alfaro M."/>
            <person name="Sun H."/>
            <person name="Tritt A."/>
            <person name="Yoshinaga Y."/>
            <person name="Zwiers L.-H."/>
            <person name="Turgeon B."/>
            <person name="Goodwin S."/>
            <person name="Spatafora J."/>
            <person name="Crous P."/>
            <person name="Grigoriev I."/>
        </authorList>
    </citation>
    <scope>NUCLEOTIDE SEQUENCE</scope>
    <source>
        <strain evidence="10">CBS 116435</strain>
    </source>
</reference>
<dbReference type="GO" id="GO:0005886">
    <property type="term" value="C:plasma membrane"/>
    <property type="evidence" value="ECO:0007669"/>
    <property type="project" value="TreeGrafter"/>
</dbReference>
<feature type="transmembrane region" description="Helical" evidence="7">
    <location>
        <begin position="780"/>
        <end position="806"/>
    </location>
</feature>
<feature type="transmembrane region" description="Helical" evidence="7">
    <location>
        <begin position="608"/>
        <end position="627"/>
    </location>
</feature>
<feature type="transmembrane region" description="Helical" evidence="7">
    <location>
        <begin position="756"/>
        <end position="774"/>
    </location>
</feature>
<evidence type="ECO:0000256" key="5">
    <source>
        <dbReference type="ARBA" id="ARBA00023136"/>
    </source>
</evidence>
<comment type="subcellular location">
    <subcellularLocation>
        <location evidence="1">Membrane</location>
        <topology evidence="1">Multi-pass membrane protein</topology>
    </subcellularLocation>
</comment>
<feature type="compositionally biased region" description="Polar residues" evidence="6">
    <location>
        <begin position="944"/>
        <end position="957"/>
    </location>
</feature>
<feature type="compositionally biased region" description="Low complexity" evidence="6">
    <location>
        <begin position="919"/>
        <end position="928"/>
    </location>
</feature>
<feature type="transmembrane region" description="Helical" evidence="7">
    <location>
        <begin position="556"/>
        <end position="576"/>
    </location>
</feature>
<keyword evidence="11" id="KW-1185">Reference proteome</keyword>
<comment type="caution">
    <text evidence="10">The sequence shown here is derived from an EMBL/GenBank/DDBJ whole genome shotgun (WGS) entry which is preliminary data.</text>
</comment>
<feature type="compositionally biased region" description="Basic and acidic residues" evidence="6">
    <location>
        <begin position="63"/>
        <end position="82"/>
    </location>
</feature>
<dbReference type="Proteomes" id="UP000799441">
    <property type="component" value="Unassembled WGS sequence"/>
</dbReference>
<comment type="similarity">
    <text evidence="2">Belongs to the SYG1 (TC 2.A.94) family.</text>
</comment>
<protein>
    <submittedName>
        <fullName evidence="10">EXS-domain-containing protein</fullName>
    </submittedName>
</protein>
<dbReference type="InterPro" id="IPR004331">
    <property type="entry name" value="SPX_dom"/>
</dbReference>
<dbReference type="PANTHER" id="PTHR10783">
    <property type="entry name" value="XENOTROPIC AND POLYTROPIC RETROVIRUS RECEPTOR 1-RELATED"/>
    <property type="match status" value="1"/>
</dbReference>